<accession>C5L6E6</accession>
<feature type="compositionally biased region" description="Gly residues" evidence="1">
    <location>
        <begin position="139"/>
        <end position="148"/>
    </location>
</feature>
<reference evidence="2 3" key="1">
    <citation type="submission" date="2008-07" db="EMBL/GenBank/DDBJ databases">
        <authorList>
            <person name="El-Sayed N."/>
            <person name="Caler E."/>
            <person name="Inman J."/>
            <person name="Amedeo P."/>
            <person name="Hass B."/>
            <person name="Wortman J."/>
        </authorList>
    </citation>
    <scope>NUCLEOTIDE SEQUENCE [LARGE SCALE GENOMIC DNA]</scope>
    <source>
        <strain evidence="3">ATCC 50983 / TXsc</strain>
    </source>
</reference>
<evidence type="ECO:0000313" key="3">
    <source>
        <dbReference type="Proteomes" id="UP000007800"/>
    </source>
</evidence>
<dbReference type="GeneID" id="9042418"/>
<feature type="region of interest" description="Disordered" evidence="1">
    <location>
        <begin position="127"/>
        <end position="161"/>
    </location>
</feature>
<evidence type="ECO:0000313" key="2">
    <source>
        <dbReference type="EMBL" id="EER07697.1"/>
    </source>
</evidence>
<gene>
    <name evidence="2" type="ORF">Pmar_PMAR022157</name>
</gene>
<name>C5L6E6_PERM5</name>
<dbReference type="AlphaFoldDB" id="C5L6E6"/>
<keyword evidence="3" id="KW-1185">Reference proteome</keyword>
<evidence type="ECO:0000256" key="1">
    <source>
        <dbReference type="SAM" id="MobiDB-lite"/>
    </source>
</evidence>
<dbReference type="Proteomes" id="UP000007800">
    <property type="component" value="Unassembled WGS sequence"/>
</dbReference>
<dbReference type="InParanoid" id="C5L6E6"/>
<sequence>MSDNELDKAYHNLGMAAETLSVAIGLEEKDKKLVMGGIDVDGGLSSGRGLIGKYPIGWEARIIHMEEKDRVHKEKMRAEQKEREKRILARYELEKEKKAEWKKTMLKSVEAKEIASRQVHFKWRQHHVAASNPTTRVVGRGGGGGGRGGEQHQIVESGKKG</sequence>
<proteinExistence type="predicted"/>
<organism evidence="3">
    <name type="scientific">Perkinsus marinus (strain ATCC 50983 / TXsc)</name>
    <dbReference type="NCBI Taxonomy" id="423536"/>
    <lineage>
        <taxon>Eukaryota</taxon>
        <taxon>Sar</taxon>
        <taxon>Alveolata</taxon>
        <taxon>Perkinsozoa</taxon>
        <taxon>Perkinsea</taxon>
        <taxon>Perkinsida</taxon>
        <taxon>Perkinsidae</taxon>
        <taxon>Perkinsus</taxon>
    </lineage>
</organism>
<protein>
    <submittedName>
        <fullName evidence="2">Uncharacterized protein</fullName>
    </submittedName>
</protein>
<feature type="non-terminal residue" evidence="2">
    <location>
        <position position="161"/>
    </location>
</feature>
<dbReference type="EMBL" id="GG679765">
    <property type="protein sequence ID" value="EER07697.1"/>
    <property type="molecule type" value="Genomic_DNA"/>
</dbReference>
<dbReference type="RefSeq" id="XP_002775881.1">
    <property type="nucleotide sequence ID" value="XM_002775835.1"/>
</dbReference>